<evidence type="ECO:0000313" key="7">
    <source>
        <dbReference type="EnsemblMetazoa" id="XP_022665073"/>
    </source>
</evidence>
<organism evidence="7 8">
    <name type="scientific">Varroa destructor</name>
    <name type="common">Honeybee mite</name>
    <dbReference type="NCBI Taxonomy" id="109461"/>
    <lineage>
        <taxon>Eukaryota</taxon>
        <taxon>Metazoa</taxon>
        <taxon>Ecdysozoa</taxon>
        <taxon>Arthropoda</taxon>
        <taxon>Chelicerata</taxon>
        <taxon>Arachnida</taxon>
        <taxon>Acari</taxon>
        <taxon>Parasitiformes</taxon>
        <taxon>Mesostigmata</taxon>
        <taxon>Gamasina</taxon>
        <taxon>Dermanyssoidea</taxon>
        <taxon>Varroidae</taxon>
        <taxon>Varroa</taxon>
    </lineage>
</organism>
<evidence type="ECO:0000256" key="2">
    <source>
        <dbReference type="ARBA" id="ARBA00006662"/>
    </source>
</evidence>
<evidence type="ECO:0000313" key="8">
    <source>
        <dbReference type="Proteomes" id="UP000594260"/>
    </source>
</evidence>
<comment type="subcellular location">
    <subcellularLocation>
        <location evidence="1">Golgi apparatus</location>
    </subcellularLocation>
</comment>
<dbReference type="EnsemblMetazoa" id="XM_022809338">
    <property type="protein sequence ID" value="XP_022665073"/>
    <property type="gene ID" value="LOC111252025"/>
</dbReference>
<dbReference type="InterPro" id="IPR026109">
    <property type="entry name" value="GKAP1"/>
</dbReference>
<feature type="region of interest" description="Disordered" evidence="6">
    <location>
        <begin position="158"/>
        <end position="180"/>
    </location>
</feature>
<feature type="coiled-coil region" evidence="5">
    <location>
        <begin position="211"/>
        <end position="238"/>
    </location>
</feature>
<keyword evidence="3" id="KW-0333">Golgi apparatus</keyword>
<protein>
    <recommendedName>
        <fullName evidence="9">G kinase-anchoring protein 1</fullName>
    </recommendedName>
</protein>
<proteinExistence type="inferred from homology"/>
<accession>A0A7M7MI10</accession>
<keyword evidence="4 5" id="KW-0175">Coiled coil</keyword>
<dbReference type="RefSeq" id="XP_022665073.1">
    <property type="nucleotide sequence ID" value="XM_022809338.1"/>
</dbReference>
<evidence type="ECO:0000256" key="5">
    <source>
        <dbReference type="SAM" id="Coils"/>
    </source>
</evidence>
<keyword evidence="8" id="KW-1185">Reference proteome</keyword>
<reference evidence="7" key="1">
    <citation type="submission" date="2021-01" db="UniProtKB">
        <authorList>
            <consortium name="EnsemblMetazoa"/>
        </authorList>
    </citation>
    <scope>IDENTIFICATION</scope>
</reference>
<dbReference type="GeneID" id="111252025"/>
<dbReference type="AlphaFoldDB" id="A0A7M7MI10"/>
<feature type="compositionally biased region" description="Low complexity" evidence="6">
    <location>
        <begin position="74"/>
        <end position="92"/>
    </location>
</feature>
<evidence type="ECO:0000256" key="3">
    <source>
        <dbReference type="ARBA" id="ARBA00023034"/>
    </source>
</evidence>
<feature type="coiled-coil region" evidence="5">
    <location>
        <begin position="311"/>
        <end position="345"/>
    </location>
</feature>
<dbReference type="PANTHER" id="PTHR14899:SF0">
    <property type="entry name" value="G KINASE-ANCHORING PROTEIN 1"/>
    <property type="match status" value="1"/>
</dbReference>
<dbReference type="PANTHER" id="PTHR14899">
    <property type="entry name" value="G KINASE ANCHORING PROTEIN 1"/>
    <property type="match status" value="1"/>
</dbReference>
<feature type="compositionally biased region" description="Basic residues" evidence="6">
    <location>
        <begin position="93"/>
        <end position="103"/>
    </location>
</feature>
<dbReference type="GO" id="GO:0005794">
    <property type="term" value="C:Golgi apparatus"/>
    <property type="evidence" value="ECO:0007669"/>
    <property type="project" value="UniProtKB-SubCell"/>
</dbReference>
<sequence>MALVGAPSRINRSDTRLTVESITFSSNLTTPSIFLKALRNLLARTCLARQIKYCLFSVLKMDVSDPRERKKPQSNVNNIGSNNKNTNASAKNKQQHQNKKNKKKESNNNNKKKSQQGAVGGAGSGEQEKFNQWKKRDEELVDDLFEKELQEALLQSRLEQEGQKQQPSPGPTVNGDQGLANRRSRVTLSLAEFHEKFAEEPAALQPSREPLSKLLAQMKQQEEEEQALRRQAAREAAAILTREKVADEVRERAQQPRVVPQEEYDRMLEMKKKQIEHMAKVLNQTHKEMAVLQEQNADLEFMVSKGEMRKKVELIREVEELRLVKDELTDQIAQLHVSLEQEKSKAKVTG</sequence>
<dbReference type="Proteomes" id="UP000594260">
    <property type="component" value="Unplaced"/>
</dbReference>
<name>A0A7M7MI10_VARDE</name>
<feature type="region of interest" description="Disordered" evidence="6">
    <location>
        <begin position="64"/>
        <end position="132"/>
    </location>
</feature>
<evidence type="ECO:0000256" key="1">
    <source>
        <dbReference type="ARBA" id="ARBA00004555"/>
    </source>
</evidence>
<evidence type="ECO:0000256" key="6">
    <source>
        <dbReference type="SAM" id="MobiDB-lite"/>
    </source>
</evidence>
<dbReference type="GO" id="GO:0007165">
    <property type="term" value="P:signal transduction"/>
    <property type="evidence" value="ECO:0007669"/>
    <property type="project" value="InterPro"/>
</dbReference>
<evidence type="ECO:0000256" key="4">
    <source>
        <dbReference type="ARBA" id="ARBA00023054"/>
    </source>
</evidence>
<comment type="similarity">
    <text evidence="2">Belongs to the GKAP1 family.</text>
</comment>
<evidence type="ECO:0008006" key="9">
    <source>
        <dbReference type="Google" id="ProtNLM"/>
    </source>
</evidence>